<sequence>MNTEITIRNVQLIRSGESPRGFISANTLLSIPLNKANKHADVKYLGARIGYINNLYYSDLCDGRVELHCDIIFTNNFIMLAEMVKNKALYPACVINTQENEAWLSEIFFAPAEDREFDEQEPINLSHLLDLVNNIAESEAPAKPQGDAPYIYAPGMNRDDITSWLTSIVSDLNTINVRKERVKSLEDRYEESKAELGEIEAFLSEIIRTSKTIRTGKNILYQGNAD</sequence>
<keyword evidence="1" id="KW-0175">Coiled coil</keyword>
<evidence type="ECO:0000313" key="2">
    <source>
        <dbReference type="EMBL" id="MML55115.1"/>
    </source>
</evidence>
<protein>
    <submittedName>
        <fullName evidence="2">Uncharacterized protein</fullName>
    </submittedName>
</protein>
<dbReference type="EMBL" id="RVVJ01000022">
    <property type="protein sequence ID" value="MML55115.1"/>
    <property type="molecule type" value="Genomic_DNA"/>
</dbReference>
<organism evidence="2">
    <name type="scientific">Salmonella enterica I</name>
    <dbReference type="NCBI Taxonomy" id="59201"/>
    <lineage>
        <taxon>Bacteria</taxon>
        <taxon>Pseudomonadati</taxon>
        <taxon>Pseudomonadota</taxon>
        <taxon>Gammaproteobacteria</taxon>
        <taxon>Enterobacterales</taxon>
        <taxon>Enterobacteriaceae</taxon>
        <taxon>Salmonella</taxon>
    </lineage>
</organism>
<dbReference type="AlphaFoldDB" id="A0A3R1AWI1"/>
<dbReference type="Proteomes" id="UP000885348">
    <property type="component" value="Unassembled WGS sequence"/>
</dbReference>
<comment type="caution">
    <text evidence="2">The sequence shown here is derived from an EMBL/GenBank/DDBJ whole genome shotgun (WGS) entry which is preliminary data.</text>
</comment>
<reference evidence="2" key="1">
    <citation type="submission" date="2018-09" db="EMBL/GenBank/DDBJ databases">
        <authorList>
            <person name="Ashton P.M."/>
            <person name="Dallman T."/>
            <person name="Nair S."/>
            <person name="De Pinna E."/>
            <person name="Peters T."/>
            <person name="Grant K."/>
        </authorList>
    </citation>
    <scope>NUCLEOTIDE SEQUENCE [LARGE SCALE GENOMIC DNA]</scope>
    <source>
        <strain evidence="2">598938</strain>
    </source>
</reference>
<feature type="coiled-coil region" evidence="1">
    <location>
        <begin position="175"/>
        <end position="202"/>
    </location>
</feature>
<proteinExistence type="predicted"/>
<accession>A0A3R1AWI1</accession>
<evidence type="ECO:0000256" key="1">
    <source>
        <dbReference type="SAM" id="Coils"/>
    </source>
</evidence>
<gene>
    <name evidence="2" type="ORF">D7N80_17765</name>
</gene>
<name>A0A3R1AWI1_SALET</name>